<dbReference type="InParanoid" id="K3ZCN4"/>
<dbReference type="EMBL" id="AGNK02001642">
    <property type="status" value="NOT_ANNOTATED_CDS"/>
    <property type="molecule type" value="Genomic_DNA"/>
</dbReference>
<reference evidence="1" key="2">
    <citation type="submission" date="2018-08" db="UniProtKB">
        <authorList>
            <consortium name="EnsemblPlants"/>
        </authorList>
    </citation>
    <scope>IDENTIFICATION</scope>
    <source>
        <strain evidence="1">Yugu1</strain>
    </source>
</reference>
<sequence length="26" mass="2909">MVAMGSGMFVQCNLCFVHGEVVVFRF</sequence>
<dbReference type="Gramene" id="KQL15055">
    <property type="protein sequence ID" value="KQL15055"/>
    <property type="gene ID" value="SETIT_024310mg"/>
</dbReference>
<proteinExistence type="predicted"/>
<organism evidence="1 2">
    <name type="scientific">Setaria italica</name>
    <name type="common">Foxtail millet</name>
    <name type="synonym">Panicum italicum</name>
    <dbReference type="NCBI Taxonomy" id="4555"/>
    <lineage>
        <taxon>Eukaryota</taxon>
        <taxon>Viridiplantae</taxon>
        <taxon>Streptophyta</taxon>
        <taxon>Embryophyta</taxon>
        <taxon>Tracheophyta</taxon>
        <taxon>Spermatophyta</taxon>
        <taxon>Magnoliopsida</taxon>
        <taxon>Liliopsida</taxon>
        <taxon>Poales</taxon>
        <taxon>Poaceae</taxon>
        <taxon>PACMAD clade</taxon>
        <taxon>Panicoideae</taxon>
        <taxon>Panicodae</taxon>
        <taxon>Paniceae</taxon>
        <taxon>Cenchrinae</taxon>
        <taxon>Setaria</taxon>
    </lineage>
</organism>
<protein>
    <submittedName>
        <fullName evidence="1">Uncharacterized protein</fullName>
    </submittedName>
</protein>
<dbReference type="Proteomes" id="UP000004995">
    <property type="component" value="Unassembled WGS sequence"/>
</dbReference>
<evidence type="ECO:0000313" key="1">
    <source>
        <dbReference type="EnsemblPlants" id="KQL15055"/>
    </source>
</evidence>
<evidence type="ECO:0000313" key="2">
    <source>
        <dbReference type="Proteomes" id="UP000004995"/>
    </source>
</evidence>
<dbReference type="HOGENOM" id="CLU_3417678_0_0_1"/>
<keyword evidence="2" id="KW-1185">Reference proteome</keyword>
<name>K3ZCN4_SETIT</name>
<accession>K3ZCN4</accession>
<reference evidence="2" key="1">
    <citation type="journal article" date="2012" name="Nat. Biotechnol.">
        <title>Reference genome sequence of the model plant Setaria.</title>
        <authorList>
            <person name="Bennetzen J.L."/>
            <person name="Schmutz J."/>
            <person name="Wang H."/>
            <person name="Percifield R."/>
            <person name="Hawkins J."/>
            <person name="Pontaroli A.C."/>
            <person name="Estep M."/>
            <person name="Feng L."/>
            <person name="Vaughn J.N."/>
            <person name="Grimwood J."/>
            <person name="Jenkins J."/>
            <person name="Barry K."/>
            <person name="Lindquist E."/>
            <person name="Hellsten U."/>
            <person name="Deshpande S."/>
            <person name="Wang X."/>
            <person name="Wu X."/>
            <person name="Mitros T."/>
            <person name="Triplett J."/>
            <person name="Yang X."/>
            <person name="Ye C.Y."/>
            <person name="Mauro-Herrera M."/>
            <person name="Wang L."/>
            <person name="Li P."/>
            <person name="Sharma M."/>
            <person name="Sharma R."/>
            <person name="Ronald P.C."/>
            <person name="Panaud O."/>
            <person name="Kellogg E.A."/>
            <person name="Brutnell T.P."/>
            <person name="Doust A.N."/>
            <person name="Tuskan G.A."/>
            <person name="Rokhsar D."/>
            <person name="Devos K.M."/>
        </authorList>
    </citation>
    <scope>NUCLEOTIDE SEQUENCE [LARGE SCALE GENOMIC DNA]</scope>
    <source>
        <strain evidence="2">cv. Yugu1</strain>
    </source>
</reference>
<dbReference type="AlphaFoldDB" id="K3ZCN4"/>
<dbReference type="EnsemblPlants" id="KQL15055">
    <property type="protein sequence ID" value="KQL15055"/>
    <property type="gene ID" value="SETIT_024310mg"/>
</dbReference>